<protein>
    <submittedName>
        <fullName evidence="1">Uncharacterized protein</fullName>
    </submittedName>
</protein>
<sequence>MARPGCLAGLVLAVGVLVWAGISFSRHDPTPAFDPATTQEVVGAAAGCEPPGLPDPTPEQEQDRRAQIEQAARVDVATSGCLPAVDGGCDEPIISCRIRVGDEAITLRVEYGSCRDLITSRSCEYRLERTNRLLTQQRLHHEFAIFAEEQRAEGAVLRCDTIPGGADLFPLDDSPGLDPGYRSTPYRCYTREPKSVTDVYEVRLYQGGLPVFADERR</sequence>
<dbReference type="Proteomes" id="UP001500804">
    <property type="component" value="Unassembled WGS sequence"/>
</dbReference>
<proteinExistence type="predicted"/>
<dbReference type="EMBL" id="BAABJO010000002">
    <property type="protein sequence ID" value="GAA5112006.1"/>
    <property type="molecule type" value="Genomic_DNA"/>
</dbReference>
<gene>
    <name evidence="1" type="ORF">GCM10023320_05710</name>
</gene>
<name>A0ABP9NE02_9PSEU</name>
<evidence type="ECO:0000313" key="2">
    <source>
        <dbReference type="Proteomes" id="UP001500804"/>
    </source>
</evidence>
<accession>A0ABP9NE02</accession>
<evidence type="ECO:0000313" key="1">
    <source>
        <dbReference type="EMBL" id="GAA5112006.1"/>
    </source>
</evidence>
<reference evidence="2" key="1">
    <citation type="journal article" date="2019" name="Int. J. Syst. Evol. Microbiol.">
        <title>The Global Catalogue of Microorganisms (GCM) 10K type strain sequencing project: providing services to taxonomists for standard genome sequencing and annotation.</title>
        <authorList>
            <consortium name="The Broad Institute Genomics Platform"/>
            <consortium name="The Broad Institute Genome Sequencing Center for Infectious Disease"/>
            <person name="Wu L."/>
            <person name="Ma J."/>
        </authorList>
    </citation>
    <scope>NUCLEOTIDE SEQUENCE [LARGE SCALE GENOMIC DNA]</scope>
    <source>
        <strain evidence="2">JCM 18302</strain>
    </source>
</reference>
<organism evidence="1 2">
    <name type="scientific">Pseudonocardia adelaidensis</name>
    <dbReference type="NCBI Taxonomy" id="648754"/>
    <lineage>
        <taxon>Bacteria</taxon>
        <taxon>Bacillati</taxon>
        <taxon>Actinomycetota</taxon>
        <taxon>Actinomycetes</taxon>
        <taxon>Pseudonocardiales</taxon>
        <taxon>Pseudonocardiaceae</taxon>
        <taxon>Pseudonocardia</taxon>
    </lineage>
</organism>
<comment type="caution">
    <text evidence="1">The sequence shown here is derived from an EMBL/GenBank/DDBJ whole genome shotgun (WGS) entry which is preliminary data.</text>
</comment>
<keyword evidence="2" id="KW-1185">Reference proteome</keyword>